<dbReference type="AlphaFoldDB" id="A0A839GC06"/>
<dbReference type="Gene3D" id="3.40.960.10">
    <property type="entry name" value="VSR Endonuclease"/>
    <property type="match status" value="1"/>
</dbReference>
<dbReference type="InterPro" id="IPR011335">
    <property type="entry name" value="Restrct_endonuc-II-like"/>
</dbReference>
<keyword evidence="2" id="KW-0540">Nuclease</keyword>
<dbReference type="SUPFAM" id="SSF52980">
    <property type="entry name" value="Restriction endonuclease-like"/>
    <property type="match status" value="1"/>
</dbReference>
<dbReference type="PANTHER" id="PTHR38590">
    <property type="entry name" value="BLL0828 PROTEIN"/>
    <property type="match status" value="1"/>
</dbReference>
<evidence type="ECO:0000313" key="2">
    <source>
        <dbReference type="EMBL" id="MBA9076462.1"/>
    </source>
</evidence>
<dbReference type="EMBL" id="JACJIQ010000003">
    <property type="protein sequence ID" value="MBA9076462.1"/>
    <property type="molecule type" value="Genomic_DNA"/>
</dbReference>
<dbReference type="InterPro" id="IPR007569">
    <property type="entry name" value="DUF559"/>
</dbReference>
<reference evidence="2 3" key="1">
    <citation type="submission" date="2020-08" db="EMBL/GenBank/DDBJ databases">
        <title>Genomic Encyclopedia of Type Strains, Phase IV (KMG-IV): sequencing the most valuable type-strain genomes for metagenomic binning, comparative biology and taxonomic classification.</title>
        <authorList>
            <person name="Goeker M."/>
        </authorList>
    </citation>
    <scope>NUCLEOTIDE SEQUENCE [LARGE SCALE GENOMIC DNA]</scope>
    <source>
        <strain evidence="2 3">DSM 29854</strain>
    </source>
</reference>
<sequence>MRDRKLAKSKFRRQHSVGPYVVDFICLEEHLLIEVDGASHHNVGTQMADNERDQWLHGQGYKVLRFTNEEIYQNVERVLWAIEDAFGRNTSEPKSSQ</sequence>
<evidence type="ECO:0000313" key="3">
    <source>
        <dbReference type="Proteomes" id="UP000563094"/>
    </source>
</evidence>
<dbReference type="Proteomes" id="UP000563094">
    <property type="component" value="Unassembled WGS sequence"/>
</dbReference>
<keyword evidence="3" id="KW-1185">Reference proteome</keyword>
<name>A0A839GC06_9BACT</name>
<protein>
    <submittedName>
        <fullName evidence="2">Very-short-patch-repair endonuclease</fullName>
    </submittedName>
</protein>
<dbReference type="RefSeq" id="WP_220482994.1">
    <property type="nucleotide sequence ID" value="NZ_JACJIQ010000003.1"/>
</dbReference>
<dbReference type="Pfam" id="PF04480">
    <property type="entry name" value="DUF559"/>
    <property type="match status" value="1"/>
</dbReference>
<comment type="caution">
    <text evidence="2">The sequence shown here is derived from an EMBL/GenBank/DDBJ whole genome shotgun (WGS) entry which is preliminary data.</text>
</comment>
<dbReference type="CDD" id="cd01038">
    <property type="entry name" value="Endonuclease_DUF559"/>
    <property type="match status" value="1"/>
</dbReference>
<dbReference type="PANTHER" id="PTHR38590:SF1">
    <property type="entry name" value="BLL0828 PROTEIN"/>
    <property type="match status" value="1"/>
</dbReference>
<gene>
    <name evidence="2" type="ORF">FHS90_001166</name>
</gene>
<dbReference type="InterPro" id="IPR047216">
    <property type="entry name" value="Endonuclease_DUF559_bact"/>
</dbReference>
<feature type="domain" description="DUF559" evidence="1">
    <location>
        <begin position="1"/>
        <end position="83"/>
    </location>
</feature>
<keyword evidence="2" id="KW-0378">Hydrolase</keyword>
<dbReference type="GO" id="GO:0004519">
    <property type="term" value="F:endonuclease activity"/>
    <property type="evidence" value="ECO:0007669"/>
    <property type="project" value="UniProtKB-KW"/>
</dbReference>
<keyword evidence="2" id="KW-0255">Endonuclease</keyword>
<organism evidence="2 3">
    <name type="scientific">Rufibacter quisquiliarum</name>
    <dbReference type="NCBI Taxonomy" id="1549639"/>
    <lineage>
        <taxon>Bacteria</taxon>
        <taxon>Pseudomonadati</taxon>
        <taxon>Bacteroidota</taxon>
        <taxon>Cytophagia</taxon>
        <taxon>Cytophagales</taxon>
        <taxon>Hymenobacteraceae</taxon>
        <taxon>Rufibacter</taxon>
    </lineage>
</organism>
<evidence type="ECO:0000259" key="1">
    <source>
        <dbReference type="Pfam" id="PF04480"/>
    </source>
</evidence>
<accession>A0A839GC06</accession>
<proteinExistence type="predicted"/>